<reference evidence="2 3" key="1">
    <citation type="submission" date="2016-07" db="EMBL/GenBank/DDBJ databases">
        <title>Multiple horizontal gene transfer events from other fungi enriched the ability of initially mycotrophic Trichoderma (Ascomycota) to feed on dead plant biomass.</title>
        <authorList>
            <consortium name="DOE Joint Genome Institute"/>
            <person name="Aerts A."/>
            <person name="Atanasova L."/>
            <person name="Chenthamara K."/>
            <person name="Zhang J."/>
            <person name="Grujic M."/>
            <person name="Henrissat B."/>
            <person name="Kuo A."/>
            <person name="Salamov A."/>
            <person name="Lipzen A."/>
            <person name="Labutti K."/>
            <person name="Barry K."/>
            <person name="Miao Y."/>
            <person name="Rahimi M.J."/>
            <person name="Shen Q."/>
            <person name="Grigoriev I.V."/>
            <person name="Kubicek C.P."/>
            <person name="Druzhinina I.S."/>
        </authorList>
    </citation>
    <scope>NUCLEOTIDE SEQUENCE [LARGE SCALE GENOMIC DNA]</scope>
    <source>
        <strain evidence="2 3">ATCC 18648</strain>
    </source>
</reference>
<dbReference type="Proteomes" id="UP000240760">
    <property type="component" value="Unassembled WGS sequence"/>
</dbReference>
<gene>
    <name evidence="2" type="ORF">M440DRAFT_1435831</name>
</gene>
<evidence type="ECO:0000313" key="2">
    <source>
        <dbReference type="EMBL" id="PTB80146.1"/>
    </source>
</evidence>
<dbReference type="InterPro" id="IPR046536">
    <property type="entry name" value="DUF6601"/>
</dbReference>
<evidence type="ECO:0000256" key="1">
    <source>
        <dbReference type="SAM" id="Phobius"/>
    </source>
</evidence>
<sequence>MTFCLTTNKNKVSFAIPMKPKESALTEDELRSLLPASFRNGSAWVGPPHNRVRYFLADDLNMKKLTEASAYFFLLGKVKSPRPLHYQQALGLEIQVSERMDTHLLWTKRKIYIKPFPRYLLEPKFWSEYLDCPKSCPYASDFRLLRESGLMRRSAQFSQEVPCEHSRLWKCAMGFVYSYVALIAHESDFAVAKSHRLVPDSLEFHEWKLFVDRMLRGGKLYGQIDQRFTYGELDLARLNTVMMLRRPLRYLSPWGGDADSFFPGHGFSPLPALSAALASVLFSSEQAKAFVTKLKENKFAVLVVVFGCLWAILYSIFFIGERS</sequence>
<proteinExistence type="predicted"/>
<dbReference type="PANTHER" id="PTHR34414">
    <property type="entry name" value="HET DOMAIN-CONTAINING PROTEIN-RELATED"/>
    <property type="match status" value="1"/>
</dbReference>
<dbReference type="PANTHER" id="PTHR34414:SF1">
    <property type="entry name" value="SUBTILISIN-LIKE SERINE PROTEASE"/>
    <property type="match status" value="1"/>
</dbReference>
<organism evidence="2 3">
    <name type="scientific">Trichoderma longibrachiatum ATCC 18648</name>
    <dbReference type="NCBI Taxonomy" id="983965"/>
    <lineage>
        <taxon>Eukaryota</taxon>
        <taxon>Fungi</taxon>
        <taxon>Dikarya</taxon>
        <taxon>Ascomycota</taxon>
        <taxon>Pezizomycotina</taxon>
        <taxon>Sordariomycetes</taxon>
        <taxon>Hypocreomycetidae</taxon>
        <taxon>Hypocreales</taxon>
        <taxon>Hypocreaceae</taxon>
        <taxon>Trichoderma</taxon>
    </lineage>
</organism>
<protein>
    <submittedName>
        <fullName evidence="2">Uncharacterized protein</fullName>
    </submittedName>
</protein>
<keyword evidence="1" id="KW-0812">Transmembrane</keyword>
<dbReference type="STRING" id="983965.A0A2T4CF20"/>
<keyword evidence="1" id="KW-1133">Transmembrane helix</keyword>
<accession>A0A2T4CF20</accession>
<keyword evidence="1" id="KW-0472">Membrane</keyword>
<dbReference type="EMBL" id="KZ679127">
    <property type="protein sequence ID" value="PTB80146.1"/>
    <property type="molecule type" value="Genomic_DNA"/>
</dbReference>
<evidence type="ECO:0000313" key="3">
    <source>
        <dbReference type="Proteomes" id="UP000240760"/>
    </source>
</evidence>
<dbReference type="AlphaFoldDB" id="A0A2T4CF20"/>
<dbReference type="OrthoDB" id="5086500at2759"/>
<dbReference type="Pfam" id="PF20246">
    <property type="entry name" value="DUF6601"/>
    <property type="match status" value="1"/>
</dbReference>
<name>A0A2T4CF20_TRILO</name>
<keyword evidence="3" id="KW-1185">Reference proteome</keyword>
<feature type="transmembrane region" description="Helical" evidence="1">
    <location>
        <begin position="299"/>
        <end position="320"/>
    </location>
</feature>